<reference evidence="1" key="1">
    <citation type="submission" date="2025-02" db="EMBL/GenBank/DDBJ databases">
        <authorList>
            <consortium name="NCBI Genome Project"/>
        </authorList>
    </citation>
    <scope>NUCLEOTIDE SEQUENCE</scope>
</reference>
<dbReference type="GeneID" id="84593284"/>
<proteinExistence type="predicted"/>
<name>A0AAJ8BS30_ASPNG</name>
<reference evidence="1" key="2">
    <citation type="submission" date="2025-08" db="UniProtKB">
        <authorList>
            <consortium name="RefSeq"/>
        </authorList>
    </citation>
    <scope>IDENTIFICATION</scope>
</reference>
<gene>
    <name evidence="1" type="ORF">An15g07780</name>
</gene>
<protein>
    <submittedName>
        <fullName evidence="1">Uncharacterized protein</fullName>
    </submittedName>
</protein>
<dbReference type="RefSeq" id="XP_059602648.1">
    <property type="nucleotide sequence ID" value="XM_059744836.1"/>
</dbReference>
<sequence length="165" mass="18235">MDCVLVFGQEGGCTNELQTRSRMTMNRYSPWEVASLREIQKASYTAGEGTALSRAARHAYATSGGVKIAMLLEMRCHIPASQVLFLRVKVFAGNISAWAGPKIRLDKDLPVSIPASPAAWRGDLSVTCPSEGLVRHKGQYPKEDKKSTNNCFILKPFNDQNMMEI</sequence>
<dbReference type="VEuPathDB" id="FungiDB:An15g07780"/>
<evidence type="ECO:0000313" key="1">
    <source>
        <dbReference type="RefSeq" id="XP_059602648.1"/>
    </source>
</evidence>
<dbReference type="KEGG" id="ang:An15g07780"/>
<dbReference type="AlphaFoldDB" id="A0AAJ8BS30"/>
<accession>A0AAJ8BS30</accession>
<organism evidence="1">
    <name type="scientific">Aspergillus niger</name>
    <dbReference type="NCBI Taxonomy" id="5061"/>
    <lineage>
        <taxon>Eukaryota</taxon>
        <taxon>Fungi</taxon>
        <taxon>Dikarya</taxon>
        <taxon>Ascomycota</taxon>
        <taxon>Pezizomycotina</taxon>
        <taxon>Eurotiomycetes</taxon>
        <taxon>Eurotiomycetidae</taxon>
        <taxon>Eurotiales</taxon>
        <taxon>Aspergillaceae</taxon>
        <taxon>Aspergillus</taxon>
        <taxon>Aspergillus subgen. Circumdati</taxon>
    </lineage>
</organism>